<dbReference type="InterPro" id="IPR014001">
    <property type="entry name" value="Helicase_ATP-bd"/>
</dbReference>
<evidence type="ECO:0000256" key="23">
    <source>
        <dbReference type="PROSITE-ProRule" id="PRU00552"/>
    </source>
</evidence>
<feature type="domain" description="Helicase C-terminal" evidence="27">
    <location>
        <begin position="276"/>
        <end position="437"/>
    </location>
</feature>
<evidence type="ECO:0000256" key="20">
    <source>
        <dbReference type="ARBA" id="ARBA00040402"/>
    </source>
</evidence>
<comment type="catalytic activity">
    <reaction evidence="21">
        <text>ATP + H2O = ADP + phosphate + H(+)</text>
        <dbReference type="Rhea" id="RHEA:13065"/>
        <dbReference type="ChEBI" id="CHEBI:15377"/>
        <dbReference type="ChEBI" id="CHEBI:15378"/>
        <dbReference type="ChEBI" id="CHEBI:30616"/>
        <dbReference type="ChEBI" id="CHEBI:43474"/>
        <dbReference type="ChEBI" id="CHEBI:456216"/>
        <dbReference type="EC" id="3.6.4.13"/>
    </reaction>
</comment>
<feature type="compositionally biased region" description="Basic residues" evidence="24">
    <location>
        <begin position="480"/>
        <end position="491"/>
    </location>
</feature>
<evidence type="ECO:0000256" key="4">
    <source>
        <dbReference type="ARBA" id="ARBA00022540"/>
    </source>
</evidence>
<dbReference type="PROSITE" id="PS51194">
    <property type="entry name" value="HELICASE_CTER"/>
    <property type="match status" value="1"/>
</dbReference>
<keyword evidence="9 29" id="KW-0347">Helicase</keyword>
<dbReference type="GO" id="GO:0003743">
    <property type="term" value="F:translation initiation factor activity"/>
    <property type="evidence" value="ECO:0007669"/>
    <property type="project" value="UniProtKB-UniRule"/>
</dbReference>
<protein>
    <recommendedName>
        <fullName evidence="19">ATP-dependent RNA helicase SUB2</fullName>
        <ecNumber evidence="3">3.6.4.13</ecNumber>
    </recommendedName>
    <alternativeName>
        <fullName evidence="20">ATP-dependent RNA helicase sub2</fullName>
    </alternativeName>
    <alternativeName>
        <fullName evidence="16">Eukaryotic translation initiation factor 4C</fullName>
    </alternativeName>
</protein>
<dbReference type="Gene3D" id="2.40.50.140">
    <property type="entry name" value="Nucleic acid-binding proteins"/>
    <property type="match status" value="1"/>
</dbReference>
<keyword evidence="5" id="KW-0507">mRNA processing</keyword>
<comment type="function">
    <text evidence="17">ATP-binding RNA helicase involved in transcription elongation and required for the export of mRNA out of the nucleus. SUB2 also plays a role in pre-mRNA splicing and spliceosome assembly. May be involved in rDNA and telomeric silencing, and maintenance of genome integrity.</text>
</comment>
<dbReference type="FunFam" id="3.40.50.300:FF:000111">
    <property type="entry name" value="DEAD-box ATP-dependent RNA helicase"/>
    <property type="match status" value="1"/>
</dbReference>
<dbReference type="SUPFAM" id="SSF52540">
    <property type="entry name" value="P-loop containing nucleoside triphosphate hydrolases"/>
    <property type="match status" value="1"/>
</dbReference>
<dbReference type="FunFam" id="3.40.50.300:FF:000168">
    <property type="entry name" value="DEAD-box ATP-dependent RNA helicase 56-like"/>
    <property type="match status" value="1"/>
</dbReference>
<evidence type="ECO:0000256" key="12">
    <source>
        <dbReference type="ARBA" id="ARBA00022884"/>
    </source>
</evidence>
<evidence type="ECO:0000256" key="14">
    <source>
        <dbReference type="ARBA" id="ARBA00023187"/>
    </source>
</evidence>
<evidence type="ECO:0000313" key="29">
    <source>
        <dbReference type="EMBL" id="KAJ6260834.1"/>
    </source>
</evidence>
<dbReference type="SMART" id="SM00487">
    <property type="entry name" value="DEXDc"/>
    <property type="match status" value="1"/>
</dbReference>
<dbReference type="SMART" id="SM00652">
    <property type="entry name" value="eIF1a"/>
    <property type="match status" value="1"/>
</dbReference>
<organism evidence="29 30">
    <name type="scientific">Drechslerella dactyloides</name>
    <name type="common">Nematode-trapping fungus</name>
    <name type="synonym">Arthrobotrys dactyloides</name>
    <dbReference type="NCBI Taxonomy" id="74499"/>
    <lineage>
        <taxon>Eukaryota</taxon>
        <taxon>Fungi</taxon>
        <taxon>Dikarya</taxon>
        <taxon>Ascomycota</taxon>
        <taxon>Pezizomycotina</taxon>
        <taxon>Orbiliomycetes</taxon>
        <taxon>Orbiliales</taxon>
        <taxon>Orbiliaceae</taxon>
        <taxon>Drechslerella</taxon>
    </lineage>
</organism>
<dbReference type="GO" id="GO:0005524">
    <property type="term" value="F:ATP binding"/>
    <property type="evidence" value="ECO:0007669"/>
    <property type="project" value="UniProtKB-KW"/>
</dbReference>
<feature type="domain" description="Helicase ATP-binding" evidence="26">
    <location>
        <begin position="89"/>
        <end position="264"/>
    </location>
</feature>
<comment type="similarity">
    <text evidence="18">Belongs to the DEAD box helicase family. DECD subfamily.</text>
</comment>
<reference evidence="29" key="1">
    <citation type="submission" date="2023-01" db="EMBL/GenBank/DDBJ databases">
        <title>The chitinases involved in constricting ring structure development in the nematode-trapping fungus Drechslerella dactyloides.</title>
        <authorList>
            <person name="Wang R."/>
            <person name="Zhang L."/>
            <person name="Tang P."/>
            <person name="Li S."/>
            <person name="Liang L."/>
        </authorList>
    </citation>
    <scope>NUCLEOTIDE SEQUENCE</scope>
    <source>
        <strain evidence="29">YMF1.00031</strain>
    </source>
</reference>
<feature type="region of interest" description="Disordered" evidence="24">
    <location>
        <begin position="1"/>
        <end position="44"/>
    </location>
</feature>
<comment type="subcellular location">
    <subcellularLocation>
        <location evidence="1">Nucleus</location>
    </subcellularLocation>
</comment>
<evidence type="ECO:0000256" key="8">
    <source>
        <dbReference type="ARBA" id="ARBA00022801"/>
    </source>
</evidence>
<dbReference type="InterPro" id="IPR014014">
    <property type="entry name" value="RNA_helicase_DEAD_Q_motif"/>
</dbReference>
<dbReference type="InterPro" id="IPR006196">
    <property type="entry name" value="RNA-binding_domain_S1_IF1"/>
</dbReference>
<dbReference type="PROSITE" id="PS01262">
    <property type="entry name" value="IF1A"/>
    <property type="match status" value="1"/>
</dbReference>
<name>A0AAD6IY27_DREDA</name>
<keyword evidence="4 22" id="KW-0396">Initiation factor</keyword>
<evidence type="ECO:0000256" key="16">
    <source>
        <dbReference type="ARBA" id="ARBA00032507"/>
    </source>
</evidence>
<dbReference type="AlphaFoldDB" id="A0AAD6IY27"/>
<keyword evidence="11" id="KW-0067">ATP-binding</keyword>
<dbReference type="PANTHER" id="PTHR47958">
    <property type="entry name" value="ATP-DEPENDENT RNA HELICASE DBP3"/>
    <property type="match status" value="1"/>
</dbReference>
<dbReference type="CDD" id="cd17950">
    <property type="entry name" value="DEADc_DDX39"/>
    <property type="match status" value="1"/>
</dbReference>
<dbReference type="CDD" id="cd18787">
    <property type="entry name" value="SF2_C_DEAD"/>
    <property type="match status" value="1"/>
</dbReference>
<evidence type="ECO:0000313" key="30">
    <source>
        <dbReference type="Proteomes" id="UP001221413"/>
    </source>
</evidence>
<dbReference type="NCBIfam" id="TIGR00523">
    <property type="entry name" value="eIF-1A"/>
    <property type="match status" value="1"/>
</dbReference>
<dbReference type="Pfam" id="PF00270">
    <property type="entry name" value="DEAD"/>
    <property type="match status" value="1"/>
</dbReference>
<dbReference type="PROSITE" id="PS50832">
    <property type="entry name" value="S1_IF1_TYPE"/>
    <property type="match status" value="1"/>
</dbReference>
<dbReference type="InterPro" id="IPR027417">
    <property type="entry name" value="P-loop_NTPase"/>
</dbReference>
<evidence type="ECO:0000256" key="7">
    <source>
        <dbReference type="ARBA" id="ARBA00022741"/>
    </source>
</evidence>
<evidence type="ECO:0000256" key="1">
    <source>
        <dbReference type="ARBA" id="ARBA00004123"/>
    </source>
</evidence>
<keyword evidence="12" id="KW-0694">RNA-binding</keyword>
<dbReference type="GO" id="GO:0003723">
    <property type="term" value="F:RNA binding"/>
    <property type="evidence" value="ECO:0007669"/>
    <property type="project" value="UniProtKB-KW"/>
</dbReference>
<dbReference type="CDD" id="cd05793">
    <property type="entry name" value="S1_IF1A"/>
    <property type="match status" value="1"/>
</dbReference>
<keyword evidence="10" id="KW-0813">Transport</keyword>
<keyword evidence="13 22" id="KW-0648">Protein biosynthesis</keyword>
<evidence type="ECO:0000256" key="17">
    <source>
        <dbReference type="ARBA" id="ARBA00037698"/>
    </source>
</evidence>
<dbReference type="SMART" id="SM00490">
    <property type="entry name" value="HELICc"/>
    <property type="match status" value="1"/>
</dbReference>
<keyword evidence="7" id="KW-0547">Nucleotide-binding</keyword>
<evidence type="ECO:0000256" key="2">
    <source>
        <dbReference type="ARBA" id="ARBA00007392"/>
    </source>
</evidence>
<keyword evidence="10" id="KW-0509">mRNA transport</keyword>
<evidence type="ECO:0000259" key="27">
    <source>
        <dbReference type="PROSITE" id="PS51194"/>
    </source>
</evidence>
<dbReference type="InterPro" id="IPR001253">
    <property type="entry name" value="TIF_eIF-1A"/>
</dbReference>
<sequence length="625" mass="70849">MADHEEDLIDYSDDELGNEANAPAEATGPTGNGDAKKNEVASSNQADKKGSYVGIHSTGFRDFLLKPELLRAIVDCGFEHPSEVQQVCIPQAILGTDVLCQAKSGLGKTAVFVLTTLQQLDPVAGETSVLVMCHTRELAYQIRNEYSRFSKYMPEVKCSVFYGGTPMQKDIEILKNKDTHPHIIVATPGRLNALVRDKHLRLGSVKAFVLDECDKMLDQIDMRRDVQEIFRATPQSKQVMMFSATLSQDIRPICKKFMQSPLEIFVDDETKLTLHGLQQYYIKLEEKEKNRKLNELLDQLEFNQVIIFVKSTVRANELNRLLVECNFPSIAVHSGISQEERIKRYTSFKEFNKRICVATDVFGRGIDIERINLAINYDLPADPDSYLHRVGRAGRFGTKGLSISFVSSKEDAEVLDKIMERFEVQLEKFPDEGIDASSRQERPFPTYASSPWSLLIFNLVTSDKYLAGRHQFHRFNMPKNKGKGGKNRRRGKNENDNEKRELTFKEDGQEYAQVTKMLGNGRLEAMCFDGEKRLAHIRGKLRKKVWINQGDIILLSLRDYQDEKGDVILKYTADEARNLKAYGELPESAKINEGTFDVEGMDEGGVDFGIEEDDDASDVVDIDRI</sequence>
<dbReference type="Proteomes" id="UP001221413">
    <property type="component" value="Unassembled WGS sequence"/>
</dbReference>
<dbReference type="PROSITE" id="PS51192">
    <property type="entry name" value="HELICASE_ATP_BIND_1"/>
    <property type="match status" value="1"/>
</dbReference>
<dbReference type="GO" id="GO:0051028">
    <property type="term" value="P:mRNA transport"/>
    <property type="evidence" value="ECO:0007669"/>
    <property type="project" value="UniProtKB-KW"/>
</dbReference>
<gene>
    <name evidence="29" type="ORF">Dda_3495</name>
</gene>
<evidence type="ECO:0000259" key="25">
    <source>
        <dbReference type="PROSITE" id="PS50832"/>
    </source>
</evidence>
<dbReference type="SUPFAM" id="SSF50249">
    <property type="entry name" value="Nucleic acid-binding proteins"/>
    <property type="match status" value="1"/>
</dbReference>
<dbReference type="InterPro" id="IPR001650">
    <property type="entry name" value="Helicase_C-like"/>
</dbReference>
<evidence type="ECO:0000259" key="26">
    <source>
        <dbReference type="PROSITE" id="PS51192"/>
    </source>
</evidence>
<keyword evidence="8" id="KW-0378">Hydrolase</keyword>
<evidence type="ECO:0000256" key="24">
    <source>
        <dbReference type="SAM" id="MobiDB-lite"/>
    </source>
</evidence>
<evidence type="ECO:0000256" key="19">
    <source>
        <dbReference type="ARBA" id="ARBA00040177"/>
    </source>
</evidence>
<evidence type="ECO:0000256" key="13">
    <source>
        <dbReference type="ARBA" id="ARBA00022917"/>
    </source>
</evidence>
<keyword evidence="15" id="KW-0539">Nucleus</keyword>
<dbReference type="Pfam" id="PF00271">
    <property type="entry name" value="Helicase_C"/>
    <property type="match status" value="1"/>
</dbReference>
<dbReference type="GO" id="GO:0016787">
    <property type="term" value="F:hydrolase activity"/>
    <property type="evidence" value="ECO:0007669"/>
    <property type="project" value="UniProtKB-KW"/>
</dbReference>
<evidence type="ECO:0000256" key="18">
    <source>
        <dbReference type="ARBA" id="ARBA00038213"/>
    </source>
</evidence>
<comment type="similarity">
    <text evidence="2">Belongs to the eIF-1A family.</text>
</comment>
<dbReference type="GO" id="GO:0006397">
    <property type="term" value="P:mRNA processing"/>
    <property type="evidence" value="ECO:0007669"/>
    <property type="project" value="UniProtKB-KW"/>
</dbReference>
<evidence type="ECO:0000256" key="15">
    <source>
        <dbReference type="ARBA" id="ARBA00023242"/>
    </source>
</evidence>
<dbReference type="InterPro" id="IPR012340">
    <property type="entry name" value="NA-bd_OB-fold"/>
</dbReference>
<keyword evidence="30" id="KW-1185">Reference proteome</keyword>
<dbReference type="Pfam" id="PF01176">
    <property type="entry name" value="eIF-1a"/>
    <property type="match status" value="1"/>
</dbReference>
<dbReference type="InterPro" id="IPR018104">
    <property type="entry name" value="TIF_eIF-1A_CS"/>
</dbReference>
<dbReference type="InterPro" id="IPR011545">
    <property type="entry name" value="DEAD/DEAH_box_helicase_dom"/>
</dbReference>
<dbReference type="PROSITE" id="PS51195">
    <property type="entry name" value="Q_MOTIF"/>
    <property type="match status" value="1"/>
</dbReference>
<dbReference type="EMBL" id="JAQGDS010000004">
    <property type="protein sequence ID" value="KAJ6260834.1"/>
    <property type="molecule type" value="Genomic_DNA"/>
</dbReference>
<feature type="region of interest" description="Disordered" evidence="24">
    <location>
        <begin position="475"/>
        <end position="500"/>
    </location>
</feature>
<evidence type="ECO:0000256" key="3">
    <source>
        <dbReference type="ARBA" id="ARBA00012552"/>
    </source>
</evidence>
<feature type="domain" description="DEAD-box RNA helicase Q" evidence="28">
    <location>
        <begin position="58"/>
        <end position="86"/>
    </location>
</feature>
<keyword evidence="6" id="KW-0747">Spliceosome</keyword>
<feature type="domain" description="S1-like" evidence="25">
    <location>
        <begin position="498"/>
        <end position="572"/>
    </location>
</feature>
<evidence type="ECO:0000256" key="5">
    <source>
        <dbReference type="ARBA" id="ARBA00022664"/>
    </source>
</evidence>
<dbReference type="GO" id="GO:0003724">
    <property type="term" value="F:RNA helicase activity"/>
    <property type="evidence" value="ECO:0007669"/>
    <property type="project" value="UniProtKB-EC"/>
</dbReference>
<dbReference type="GO" id="GO:0005681">
    <property type="term" value="C:spliceosomal complex"/>
    <property type="evidence" value="ECO:0007669"/>
    <property type="project" value="UniProtKB-KW"/>
</dbReference>
<evidence type="ECO:0000256" key="21">
    <source>
        <dbReference type="ARBA" id="ARBA00047984"/>
    </source>
</evidence>
<dbReference type="EC" id="3.6.4.13" evidence="3"/>
<feature type="compositionally biased region" description="Acidic residues" evidence="24">
    <location>
        <begin position="1"/>
        <end position="17"/>
    </location>
</feature>
<evidence type="ECO:0000256" key="6">
    <source>
        <dbReference type="ARBA" id="ARBA00022728"/>
    </source>
</evidence>
<feature type="short sequence motif" description="Q motif" evidence="23">
    <location>
        <begin position="58"/>
        <end position="86"/>
    </location>
</feature>
<evidence type="ECO:0000256" key="22">
    <source>
        <dbReference type="PROSITE-ProRule" id="PRU00181"/>
    </source>
</evidence>
<dbReference type="GO" id="GO:0008380">
    <property type="term" value="P:RNA splicing"/>
    <property type="evidence" value="ECO:0007669"/>
    <property type="project" value="UniProtKB-KW"/>
</dbReference>
<dbReference type="Gene3D" id="3.40.50.300">
    <property type="entry name" value="P-loop containing nucleotide triphosphate hydrolases"/>
    <property type="match status" value="2"/>
</dbReference>
<evidence type="ECO:0000256" key="10">
    <source>
        <dbReference type="ARBA" id="ARBA00022816"/>
    </source>
</evidence>
<proteinExistence type="inferred from homology"/>
<keyword evidence="14" id="KW-0508">mRNA splicing</keyword>
<accession>A0AAD6IY27</accession>
<evidence type="ECO:0000259" key="28">
    <source>
        <dbReference type="PROSITE" id="PS51195"/>
    </source>
</evidence>
<evidence type="ECO:0000256" key="9">
    <source>
        <dbReference type="ARBA" id="ARBA00022806"/>
    </source>
</evidence>
<evidence type="ECO:0000256" key="11">
    <source>
        <dbReference type="ARBA" id="ARBA00022840"/>
    </source>
</evidence>
<comment type="caution">
    <text evidence="29">The sequence shown here is derived from an EMBL/GenBank/DDBJ whole genome shotgun (WGS) entry which is preliminary data.</text>
</comment>
<dbReference type="HAMAP" id="MF_00216">
    <property type="entry name" value="aIF_1A"/>
    <property type="match status" value="1"/>
</dbReference>